<evidence type="ECO:0000259" key="1">
    <source>
        <dbReference type="Pfam" id="PF03372"/>
    </source>
</evidence>
<dbReference type="AlphaFoldDB" id="A0A8C9YBI9"/>
<accession>A0A8C9YBI9</accession>
<feature type="domain" description="Endonuclease/exonuclease/phosphatase" evidence="1">
    <location>
        <begin position="17"/>
        <end position="98"/>
    </location>
</feature>
<dbReference type="SUPFAM" id="SSF56219">
    <property type="entry name" value="DNase I-like"/>
    <property type="match status" value="1"/>
</dbReference>
<sequence length="113" mass="13107">MAYKSIAQNLPNTIQIATWNVNGLQEGTKKHKVLYHLGKLSSDIVFLQELHFKTGQIEYLKRQWVGEAFEATLTSRSRGVGILINKRLPFKLISQHPDKYGRYLVVRYLRSTF</sequence>
<dbReference type="Pfam" id="PF03372">
    <property type="entry name" value="Exo_endo_phos"/>
    <property type="match status" value="1"/>
</dbReference>
<reference evidence="2" key="1">
    <citation type="submission" date="2025-08" db="UniProtKB">
        <authorList>
            <consortium name="Ensembl"/>
        </authorList>
    </citation>
    <scope>IDENTIFICATION</scope>
</reference>
<reference evidence="2" key="2">
    <citation type="submission" date="2025-09" db="UniProtKB">
        <authorList>
            <consortium name="Ensembl"/>
        </authorList>
    </citation>
    <scope>IDENTIFICATION</scope>
</reference>
<name>A0A8C9YBI9_SANLU</name>
<proteinExistence type="predicted"/>
<keyword evidence="3" id="KW-1185">Reference proteome</keyword>
<dbReference type="Gene3D" id="3.60.10.10">
    <property type="entry name" value="Endonuclease/exonuclease/phosphatase"/>
    <property type="match status" value="1"/>
</dbReference>
<protein>
    <recommendedName>
        <fullName evidence="1">Endonuclease/exonuclease/phosphatase domain-containing protein</fullName>
    </recommendedName>
</protein>
<dbReference type="InterPro" id="IPR036691">
    <property type="entry name" value="Endo/exonu/phosph_ase_sf"/>
</dbReference>
<dbReference type="GeneTree" id="ENSGT01120000275625"/>
<evidence type="ECO:0000313" key="3">
    <source>
        <dbReference type="Proteomes" id="UP000694568"/>
    </source>
</evidence>
<dbReference type="Ensembl" id="ENSSLUT00000022370.1">
    <property type="protein sequence ID" value="ENSSLUP00000021650.1"/>
    <property type="gene ID" value="ENSSLUG00000010005.1"/>
</dbReference>
<organism evidence="2 3">
    <name type="scientific">Sander lucioperca</name>
    <name type="common">Pike-perch</name>
    <name type="synonym">Perca lucioperca</name>
    <dbReference type="NCBI Taxonomy" id="283035"/>
    <lineage>
        <taxon>Eukaryota</taxon>
        <taxon>Metazoa</taxon>
        <taxon>Chordata</taxon>
        <taxon>Craniata</taxon>
        <taxon>Vertebrata</taxon>
        <taxon>Euteleostomi</taxon>
        <taxon>Actinopterygii</taxon>
        <taxon>Neopterygii</taxon>
        <taxon>Teleostei</taxon>
        <taxon>Neoteleostei</taxon>
        <taxon>Acanthomorphata</taxon>
        <taxon>Eupercaria</taxon>
        <taxon>Perciformes</taxon>
        <taxon>Percoidei</taxon>
        <taxon>Percidae</taxon>
        <taxon>Luciopercinae</taxon>
        <taxon>Sander</taxon>
    </lineage>
</organism>
<evidence type="ECO:0000313" key="2">
    <source>
        <dbReference type="Ensembl" id="ENSSLUP00000021650.1"/>
    </source>
</evidence>
<dbReference type="GO" id="GO:0003824">
    <property type="term" value="F:catalytic activity"/>
    <property type="evidence" value="ECO:0007669"/>
    <property type="project" value="InterPro"/>
</dbReference>
<dbReference type="InterPro" id="IPR005135">
    <property type="entry name" value="Endo/exonuclease/phosphatase"/>
</dbReference>
<dbReference type="Proteomes" id="UP000694568">
    <property type="component" value="Unplaced"/>
</dbReference>